<dbReference type="AlphaFoldDB" id="A0A5X6P4J2"/>
<reference evidence="2" key="1">
    <citation type="submission" date="2018-12" db="EMBL/GenBank/DDBJ databases">
        <authorList>
            <person name="Ashton P.M."/>
            <person name="Dallman T."/>
            <person name="Nair S."/>
            <person name="De Pinna E."/>
            <person name="Peters T."/>
            <person name="Grant K."/>
        </authorList>
    </citation>
    <scope>NUCLEOTIDE SEQUENCE</scope>
    <source>
        <strain evidence="2">651047</strain>
    </source>
</reference>
<evidence type="ECO:0000259" key="1">
    <source>
        <dbReference type="Pfam" id="PF13018"/>
    </source>
</evidence>
<proteinExistence type="predicted"/>
<sequence length="64" mass="6996">MNRTYSIVWSAVRNMYVVASELARGHSKVKAQVCASETHSPNKKSEYGQIIKATRNVLACAVAA</sequence>
<dbReference type="InterPro" id="IPR024973">
    <property type="entry name" value="ESPR"/>
</dbReference>
<protein>
    <recommendedName>
        <fullName evidence="1">ESPR domain-containing protein</fullName>
    </recommendedName>
</protein>
<feature type="domain" description="ESPR" evidence="1">
    <location>
        <begin position="1"/>
        <end position="31"/>
    </location>
</feature>
<feature type="non-terminal residue" evidence="2">
    <location>
        <position position="64"/>
    </location>
</feature>
<evidence type="ECO:0000313" key="2">
    <source>
        <dbReference type="EMBL" id="ECA5011764.1"/>
    </source>
</evidence>
<dbReference type="Pfam" id="PF13018">
    <property type="entry name" value="ESPR"/>
    <property type="match status" value="1"/>
</dbReference>
<comment type="caution">
    <text evidence="2">The sequence shown here is derived from an EMBL/GenBank/DDBJ whole genome shotgun (WGS) entry which is preliminary data.</text>
</comment>
<accession>A0A5X6P4J2</accession>
<gene>
    <name evidence="2" type="ORF">ELQ65_13350</name>
</gene>
<organism evidence="2">
    <name type="scientific">Salmonella enterica subsp. enterica serovar Cubana</name>
    <dbReference type="NCBI Taxonomy" id="189201"/>
    <lineage>
        <taxon>Bacteria</taxon>
        <taxon>Pseudomonadati</taxon>
        <taxon>Pseudomonadota</taxon>
        <taxon>Gammaproteobacteria</taxon>
        <taxon>Enterobacterales</taxon>
        <taxon>Enterobacteriaceae</taxon>
        <taxon>Salmonella</taxon>
    </lineage>
</organism>
<dbReference type="EMBL" id="AAHUNW010000015">
    <property type="protein sequence ID" value="ECA5011764.1"/>
    <property type="molecule type" value="Genomic_DNA"/>
</dbReference>
<name>A0A5X6P4J2_SALET</name>